<evidence type="ECO:0000313" key="2">
    <source>
        <dbReference type="EMBL" id="KAL0104978.1"/>
    </source>
</evidence>
<feature type="region of interest" description="Disordered" evidence="1">
    <location>
        <begin position="20"/>
        <end position="97"/>
    </location>
</feature>
<sequence>MITAGRVYSLSLLRQLRDGLGREQPDQSTSIWSDQTRSDHATSAESKGGNVTANRSSMPKSSVKRENRPNYGPSGWLENRAEPMANRDARGPRSVRG</sequence>
<feature type="compositionally biased region" description="Basic and acidic residues" evidence="1">
    <location>
        <begin position="79"/>
        <end position="91"/>
    </location>
</feature>
<evidence type="ECO:0000313" key="3">
    <source>
        <dbReference type="Proteomes" id="UP001430953"/>
    </source>
</evidence>
<accession>A0AAW2EQA8</accession>
<reference evidence="2 3" key="1">
    <citation type="submission" date="2023-03" db="EMBL/GenBank/DDBJ databases">
        <title>High recombination rates correlate with genetic variation in Cardiocondyla obscurior ants.</title>
        <authorList>
            <person name="Errbii M."/>
        </authorList>
    </citation>
    <scope>NUCLEOTIDE SEQUENCE [LARGE SCALE GENOMIC DNA]</scope>
    <source>
        <strain evidence="2">Alpha-2009</strain>
        <tissue evidence="2">Whole body</tissue>
    </source>
</reference>
<comment type="caution">
    <text evidence="2">The sequence shown here is derived from an EMBL/GenBank/DDBJ whole genome shotgun (WGS) entry which is preliminary data.</text>
</comment>
<keyword evidence="3" id="KW-1185">Reference proteome</keyword>
<name>A0AAW2EQA8_9HYME</name>
<feature type="compositionally biased region" description="Polar residues" evidence="1">
    <location>
        <begin position="43"/>
        <end position="60"/>
    </location>
</feature>
<gene>
    <name evidence="2" type="ORF">PUN28_016546</name>
</gene>
<dbReference type="EMBL" id="JADYXP020000019">
    <property type="protein sequence ID" value="KAL0104978.1"/>
    <property type="molecule type" value="Genomic_DNA"/>
</dbReference>
<dbReference type="Proteomes" id="UP001430953">
    <property type="component" value="Unassembled WGS sequence"/>
</dbReference>
<dbReference type="AlphaFoldDB" id="A0AAW2EQA8"/>
<protein>
    <submittedName>
        <fullName evidence="2">Uncharacterized protein</fullName>
    </submittedName>
</protein>
<organism evidence="2 3">
    <name type="scientific">Cardiocondyla obscurior</name>
    <dbReference type="NCBI Taxonomy" id="286306"/>
    <lineage>
        <taxon>Eukaryota</taxon>
        <taxon>Metazoa</taxon>
        <taxon>Ecdysozoa</taxon>
        <taxon>Arthropoda</taxon>
        <taxon>Hexapoda</taxon>
        <taxon>Insecta</taxon>
        <taxon>Pterygota</taxon>
        <taxon>Neoptera</taxon>
        <taxon>Endopterygota</taxon>
        <taxon>Hymenoptera</taxon>
        <taxon>Apocrita</taxon>
        <taxon>Aculeata</taxon>
        <taxon>Formicoidea</taxon>
        <taxon>Formicidae</taxon>
        <taxon>Myrmicinae</taxon>
        <taxon>Cardiocondyla</taxon>
    </lineage>
</organism>
<feature type="compositionally biased region" description="Polar residues" evidence="1">
    <location>
        <begin position="26"/>
        <end position="35"/>
    </location>
</feature>
<evidence type="ECO:0000256" key="1">
    <source>
        <dbReference type="SAM" id="MobiDB-lite"/>
    </source>
</evidence>
<proteinExistence type="predicted"/>